<feature type="domain" description="Cytochrome b5 heme-binding" evidence="4">
    <location>
        <begin position="116"/>
        <end position="198"/>
    </location>
</feature>
<name>F0X722_GROCL</name>
<feature type="region of interest" description="Disordered" evidence="2">
    <location>
        <begin position="1"/>
        <end position="54"/>
    </location>
</feature>
<feature type="transmembrane region" description="Helical" evidence="3">
    <location>
        <begin position="66"/>
        <end position="85"/>
    </location>
</feature>
<dbReference type="SMART" id="SM01117">
    <property type="entry name" value="Cyt-b5"/>
    <property type="match status" value="1"/>
</dbReference>
<dbReference type="Pfam" id="PF00173">
    <property type="entry name" value="Cyt-b5"/>
    <property type="match status" value="1"/>
</dbReference>
<protein>
    <submittedName>
        <fullName evidence="5">Heme steroid-binding domain protein</fullName>
    </submittedName>
</protein>
<proteinExistence type="inferred from homology"/>
<evidence type="ECO:0000313" key="5">
    <source>
        <dbReference type="EMBL" id="EFX06317.1"/>
    </source>
</evidence>
<dbReference type="Proteomes" id="UP000007796">
    <property type="component" value="Unassembled WGS sequence"/>
</dbReference>
<dbReference type="HOGENOM" id="CLU_070889_0_0_1"/>
<dbReference type="FunFam" id="3.10.120.10:FF:000018">
    <property type="entry name" value="Heme/steroid binding domain protein, putative"/>
    <property type="match status" value="1"/>
</dbReference>
<comment type="similarity">
    <text evidence="1">Belongs to the cytochrome b5 family. MAPR subfamily.</text>
</comment>
<dbReference type="AlphaFoldDB" id="F0X722"/>
<dbReference type="SUPFAM" id="SSF55856">
    <property type="entry name" value="Cytochrome b5-like heme/steroid binding domain"/>
    <property type="match status" value="1"/>
</dbReference>
<keyword evidence="3" id="KW-0472">Membrane</keyword>
<evidence type="ECO:0000256" key="2">
    <source>
        <dbReference type="SAM" id="MobiDB-lite"/>
    </source>
</evidence>
<reference evidence="5 6" key="1">
    <citation type="journal article" date="2011" name="Proc. Natl. Acad. Sci. U.S.A.">
        <title>Genome and transcriptome analyses of the mountain pine beetle-fungal symbiont Grosmannia clavigera, a lodgepole pine pathogen.</title>
        <authorList>
            <person name="DiGuistini S."/>
            <person name="Wang Y."/>
            <person name="Liao N.Y."/>
            <person name="Taylor G."/>
            <person name="Tanguay P."/>
            <person name="Feau N."/>
            <person name="Henrissat B."/>
            <person name="Chan S.K."/>
            <person name="Hesse-Orce U."/>
            <person name="Alamouti S.M."/>
            <person name="Tsui C.K.M."/>
            <person name="Docking R.T."/>
            <person name="Levasseur A."/>
            <person name="Haridas S."/>
            <person name="Robertson G."/>
            <person name="Birol I."/>
            <person name="Holt R.A."/>
            <person name="Marra M.A."/>
            <person name="Hamelin R.C."/>
            <person name="Hirst M."/>
            <person name="Jones S.J.M."/>
            <person name="Bohlmann J."/>
            <person name="Breuil C."/>
        </authorList>
    </citation>
    <scope>NUCLEOTIDE SEQUENCE [LARGE SCALE GENOMIC DNA]</scope>
    <source>
        <strain evidence="6">kw1407 / UAMH 11150</strain>
    </source>
</reference>
<keyword evidence="3" id="KW-0812">Transmembrane</keyword>
<feature type="compositionally biased region" description="Basic residues" evidence="2">
    <location>
        <begin position="42"/>
        <end position="51"/>
    </location>
</feature>
<dbReference type="Gene3D" id="3.10.120.10">
    <property type="entry name" value="Cytochrome b5-like heme/steroid binding domain"/>
    <property type="match status" value="1"/>
</dbReference>
<dbReference type="InParanoid" id="F0X722"/>
<dbReference type="GO" id="GO:0016020">
    <property type="term" value="C:membrane"/>
    <property type="evidence" value="ECO:0007669"/>
    <property type="project" value="TreeGrafter"/>
</dbReference>
<dbReference type="PANTHER" id="PTHR10281">
    <property type="entry name" value="MEMBRANE-ASSOCIATED PROGESTERONE RECEPTOR COMPONENT-RELATED"/>
    <property type="match status" value="1"/>
</dbReference>
<gene>
    <name evidence="5" type="ORF">CMQ_6638</name>
</gene>
<dbReference type="InterPro" id="IPR001199">
    <property type="entry name" value="Cyt_B5-like_heme/steroid-bd"/>
</dbReference>
<dbReference type="eggNOG" id="KOG1110">
    <property type="taxonomic scope" value="Eukaryota"/>
</dbReference>
<feature type="compositionally biased region" description="Polar residues" evidence="2">
    <location>
        <begin position="22"/>
        <end position="33"/>
    </location>
</feature>
<dbReference type="InterPro" id="IPR036400">
    <property type="entry name" value="Cyt_B5-like_heme/steroid_sf"/>
</dbReference>
<evidence type="ECO:0000313" key="6">
    <source>
        <dbReference type="Proteomes" id="UP000007796"/>
    </source>
</evidence>
<dbReference type="OrthoDB" id="10257697at2759"/>
<dbReference type="GO" id="GO:0012505">
    <property type="term" value="C:endomembrane system"/>
    <property type="evidence" value="ECO:0007669"/>
    <property type="project" value="TreeGrafter"/>
</dbReference>
<evidence type="ECO:0000256" key="1">
    <source>
        <dbReference type="ARBA" id="ARBA00038357"/>
    </source>
</evidence>
<keyword evidence="3" id="KW-1133">Transmembrane helix</keyword>
<dbReference type="RefSeq" id="XP_014175799.1">
    <property type="nucleotide sequence ID" value="XM_014320324.1"/>
</dbReference>
<dbReference type="GeneID" id="25980093"/>
<keyword evidence="6" id="KW-1185">Reference proteome</keyword>
<dbReference type="InterPro" id="IPR050577">
    <property type="entry name" value="MAPR/NEUFC/NENF-like"/>
</dbReference>
<dbReference type="EMBL" id="GL629729">
    <property type="protein sequence ID" value="EFX06317.1"/>
    <property type="molecule type" value="Genomic_DNA"/>
</dbReference>
<organism evidence="6">
    <name type="scientific">Grosmannia clavigera (strain kw1407 / UAMH 11150)</name>
    <name type="common">Blue stain fungus</name>
    <name type="synonym">Graphiocladiella clavigera</name>
    <dbReference type="NCBI Taxonomy" id="655863"/>
    <lineage>
        <taxon>Eukaryota</taxon>
        <taxon>Fungi</taxon>
        <taxon>Dikarya</taxon>
        <taxon>Ascomycota</taxon>
        <taxon>Pezizomycotina</taxon>
        <taxon>Sordariomycetes</taxon>
        <taxon>Sordariomycetidae</taxon>
        <taxon>Ophiostomatales</taxon>
        <taxon>Ophiostomataceae</taxon>
        <taxon>Leptographium</taxon>
    </lineage>
</organism>
<evidence type="ECO:0000259" key="4">
    <source>
        <dbReference type="SMART" id="SM01117"/>
    </source>
</evidence>
<evidence type="ECO:0000256" key="3">
    <source>
        <dbReference type="SAM" id="Phobius"/>
    </source>
</evidence>
<dbReference type="PANTHER" id="PTHR10281:SF76">
    <property type="entry name" value="CALCUTTA CUP-RELATED"/>
    <property type="match status" value="1"/>
</dbReference>
<dbReference type="STRING" id="655863.F0X722"/>
<sequence>MTAKESTVRQRKPTKADPADTETVTPTKLESTVTPAEETPKKAAKKSRKVRSRIEEDDETTPWLDVVRVISFLFVVSCGLSYLITNGESWFWGFKDRPDILQTSWWKQKYQAPTYMTLEELAAYDGSDPDKPVYLSIDGNIYDVSKGRHIYGPGGSYHWFAGVDASRGFVTGCFSTDRNGDLRGVEDMFLPLDNPDIDSKYWTAEELEKKRAVELKEAHRRVRAAVDNWAKFFHKSKKYHFVAKLQREPGWEGPLKPLCKHAQDGREFRKPPGAENEE</sequence>
<accession>F0X722</accession>